<dbReference type="EMBL" id="LBDA02000052">
    <property type="protein sequence ID" value="OIK25435.1"/>
    <property type="molecule type" value="Genomic_DNA"/>
</dbReference>
<dbReference type="PANTHER" id="PTHR48050:SF13">
    <property type="entry name" value="STEROL 3-BETA-GLUCOSYLTRANSFERASE UGT80A2"/>
    <property type="match status" value="1"/>
</dbReference>
<evidence type="ECO:0000256" key="1">
    <source>
        <dbReference type="ARBA" id="ARBA00006962"/>
    </source>
</evidence>
<sequence>MRVLFVPAAMRPHFYPLVTLAWAFRAAGHDVRVAGQPSIVEQIARSGLPAVCVGAEHDLLQNMREIFQNPAVDLAAVRRRMSRVATGGRSPKWDRAALRELTPEEERLREQVTYRPHTMAAEAMAADLVPFAREWGPDLVVSDPLPYVSSLVAEVLQVPLVRHLWGPNSTRRLAGHGGPTDRTAADAWPTELVALFEKYGARVRDDHARLTVDPTPTRMQIDDIPHRLPVRYVPYNGSGTVPGWLTEPAGRPRVCVTWGTTTAALTSREKYVVPTILEELLELDVEVVATLNREEREKLGELDERVRLVENLPLDWLLPTCHAIVHQAGAGTMLTAAAHGVPQVAVPQATDQPFNAAMLRGTGAGLTVDVDGFRDGDIRRTVAAAMNDVSVRESARRLREEVREQPSPAEVVATLEKLV</sequence>
<evidence type="ECO:0000259" key="5">
    <source>
        <dbReference type="Pfam" id="PF21036"/>
    </source>
</evidence>
<dbReference type="GO" id="GO:0016758">
    <property type="term" value="F:hexosyltransferase activity"/>
    <property type="evidence" value="ECO:0007669"/>
    <property type="project" value="UniProtKB-ARBA"/>
</dbReference>
<proteinExistence type="inferred from homology"/>
<dbReference type="InterPro" id="IPR048284">
    <property type="entry name" value="EryCIII-like_N"/>
</dbReference>
<evidence type="ECO:0000256" key="3">
    <source>
        <dbReference type="ARBA" id="ARBA00022679"/>
    </source>
</evidence>
<feature type="domain" description="Erythromycin biosynthesis protein CIII-like C-terminal" evidence="4">
    <location>
        <begin position="276"/>
        <end position="418"/>
    </location>
</feature>
<evidence type="ECO:0000259" key="4">
    <source>
        <dbReference type="Pfam" id="PF06722"/>
    </source>
</evidence>
<keyword evidence="2" id="KW-0328">Glycosyltransferase</keyword>
<accession>A0A1J4PWX0</accession>
<dbReference type="InterPro" id="IPR050426">
    <property type="entry name" value="Glycosyltransferase_28"/>
</dbReference>
<feature type="domain" description="Erythromycin biosynthesis protein CIII-like N-terminal" evidence="5">
    <location>
        <begin position="22"/>
        <end position="259"/>
    </location>
</feature>
<dbReference type="FunFam" id="3.40.50.2000:FF:000072">
    <property type="entry name" value="Glycosyl transferase"/>
    <property type="match status" value="1"/>
</dbReference>
<dbReference type="GO" id="GO:0017000">
    <property type="term" value="P:antibiotic biosynthetic process"/>
    <property type="evidence" value="ECO:0007669"/>
    <property type="project" value="UniProtKB-ARBA"/>
</dbReference>
<keyword evidence="7" id="KW-1185">Reference proteome</keyword>
<dbReference type="OrthoDB" id="3863369at2"/>
<dbReference type="InterPro" id="IPR010610">
    <property type="entry name" value="EryCIII-like_C"/>
</dbReference>
<dbReference type="PANTHER" id="PTHR48050">
    <property type="entry name" value="STEROL 3-BETA-GLUCOSYLTRANSFERASE"/>
    <property type="match status" value="1"/>
</dbReference>
<dbReference type="GO" id="GO:0008194">
    <property type="term" value="F:UDP-glycosyltransferase activity"/>
    <property type="evidence" value="ECO:0007669"/>
    <property type="project" value="InterPro"/>
</dbReference>
<dbReference type="Gene3D" id="3.40.50.2000">
    <property type="entry name" value="Glycogen Phosphorylase B"/>
    <property type="match status" value="2"/>
</dbReference>
<gene>
    <name evidence="6" type="ORF">VT52_021410</name>
</gene>
<keyword evidence="3" id="KW-0808">Transferase</keyword>
<reference evidence="6" key="1">
    <citation type="submission" date="2016-10" db="EMBL/GenBank/DDBJ databases">
        <title>Genome sequence of Streptomyces malaysiense MUSC 136.</title>
        <authorList>
            <person name="Lee L.-H."/>
            <person name="Ser H.-L."/>
        </authorList>
    </citation>
    <scope>NUCLEOTIDE SEQUENCE [LARGE SCALE GENOMIC DNA]</scope>
    <source>
        <strain evidence="6">MUSC 136</strain>
    </source>
</reference>
<organism evidence="6 7">
    <name type="scientific">Streptomyces malaysiense</name>
    <dbReference type="NCBI Taxonomy" id="1428626"/>
    <lineage>
        <taxon>Bacteria</taxon>
        <taxon>Bacillati</taxon>
        <taxon>Actinomycetota</taxon>
        <taxon>Actinomycetes</taxon>
        <taxon>Kitasatosporales</taxon>
        <taxon>Streptomycetaceae</taxon>
        <taxon>Streptomyces</taxon>
    </lineage>
</organism>
<dbReference type="AlphaFoldDB" id="A0A1J4PWX0"/>
<dbReference type="InterPro" id="IPR002213">
    <property type="entry name" value="UDP_glucos_trans"/>
</dbReference>
<evidence type="ECO:0000256" key="2">
    <source>
        <dbReference type="ARBA" id="ARBA00022676"/>
    </source>
</evidence>
<name>A0A1J4PWX0_9ACTN</name>
<protein>
    <submittedName>
        <fullName evidence="6">Uncharacterized protein</fullName>
    </submittedName>
</protein>
<dbReference type="Pfam" id="PF06722">
    <property type="entry name" value="EryCIII-like_C"/>
    <property type="match status" value="1"/>
</dbReference>
<evidence type="ECO:0000313" key="6">
    <source>
        <dbReference type="EMBL" id="OIK25435.1"/>
    </source>
</evidence>
<dbReference type="RefSeq" id="WP_071387529.1">
    <property type="nucleotide sequence ID" value="NZ_LBDA02000052.1"/>
</dbReference>
<comment type="similarity">
    <text evidence="1">Belongs to the glycosyltransferase 28 family.</text>
</comment>
<dbReference type="SUPFAM" id="SSF53756">
    <property type="entry name" value="UDP-Glycosyltransferase/glycogen phosphorylase"/>
    <property type="match status" value="1"/>
</dbReference>
<comment type="caution">
    <text evidence="6">The sequence shown here is derived from an EMBL/GenBank/DDBJ whole genome shotgun (WGS) entry which is preliminary data.</text>
</comment>
<evidence type="ECO:0000313" key="7">
    <source>
        <dbReference type="Proteomes" id="UP000034838"/>
    </source>
</evidence>
<dbReference type="Pfam" id="PF21036">
    <property type="entry name" value="EryCIII-like_N"/>
    <property type="match status" value="1"/>
</dbReference>
<dbReference type="CDD" id="cd03784">
    <property type="entry name" value="GT1_Gtf-like"/>
    <property type="match status" value="1"/>
</dbReference>
<dbReference type="Proteomes" id="UP000034838">
    <property type="component" value="Unassembled WGS sequence"/>
</dbReference>